<evidence type="ECO:0000256" key="2">
    <source>
        <dbReference type="ARBA" id="ARBA00010989"/>
    </source>
</evidence>
<reference evidence="15 16" key="1">
    <citation type="submission" date="2019-04" db="EMBL/GenBank/DDBJ databases">
        <authorList>
            <consortium name="Wellcome Sanger Institute Data Sharing"/>
        </authorList>
    </citation>
    <scope>NUCLEOTIDE SEQUENCE [LARGE SCALE GENOMIC DNA]</scope>
</reference>
<evidence type="ECO:0000256" key="1">
    <source>
        <dbReference type="ARBA" id="ARBA00001974"/>
    </source>
</evidence>
<name>A0A8C9RMZ6_SCLFO</name>
<evidence type="ECO:0000259" key="14">
    <source>
        <dbReference type="Pfam" id="PF01266"/>
    </source>
</evidence>
<dbReference type="Ensembl" id="ENSSFOT00015020270.2">
    <property type="protein sequence ID" value="ENSSFOP00015020039.1"/>
    <property type="gene ID" value="ENSSFOG00015012896.2"/>
</dbReference>
<feature type="domain" description="FAD dependent oxidoreductase" evidence="14">
    <location>
        <begin position="7"/>
        <end position="330"/>
    </location>
</feature>
<protein>
    <recommendedName>
        <fullName evidence="11">Peroxisomal sarcosine oxidase</fullName>
        <ecNumber evidence="3">1.5.3.1</ecNumber>
        <ecNumber evidence="10">1.5.3.7</ecNumber>
    </recommendedName>
    <alternativeName>
        <fullName evidence="12">L-pipecolate oxidase</fullName>
    </alternativeName>
    <alternativeName>
        <fullName evidence="13">L-pipecolic acid oxidase</fullName>
    </alternativeName>
</protein>
<reference evidence="15" key="3">
    <citation type="submission" date="2025-09" db="UniProtKB">
        <authorList>
            <consortium name="Ensembl"/>
        </authorList>
    </citation>
    <scope>IDENTIFICATION</scope>
</reference>
<dbReference type="Gene3D" id="3.30.9.10">
    <property type="entry name" value="D-Amino Acid Oxidase, subunit A, domain 2"/>
    <property type="match status" value="1"/>
</dbReference>
<dbReference type="SUPFAM" id="SSF54373">
    <property type="entry name" value="FAD-linked reductases, C-terminal domain"/>
    <property type="match status" value="1"/>
</dbReference>
<dbReference type="GO" id="GO:0008115">
    <property type="term" value="F:sarcosine oxidase activity"/>
    <property type="evidence" value="ECO:0007669"/>
    <property type="project" value="UniProtKB-EC"/>
</dbReference>
<dbReference type="EC" id="1.5.3.1" evidence="3"/>
<keyword evidence="16" id="KW-1185">Reference proteome</keyword>
<dbReference type="FunFam" id="3.50.50.60:FF:000189">
    <property type="entry name" value="Monomeric sarcosine oxidase"/>
    <property type="match status" value="1"/>
</dbReference>
<dbReference type="AlphaFoldDB" id="A0A8C9RMZ6"/>
<evidence type="ECO:0000256" key="8">
    <source>
        <dbReference type="ARBA" id="ARBA00052742"/>
    </source>
</evidence>
<evidence type="ECO:0000313" key="15">
    <source>
        <dbReference type="Ensembl" id="ENSSFOP00015020039.1"/>
    </source>
</evidence>
<dbReference type="Proteomes" id="UP000694397">
    <property type="component" value="Chromosome 10"/>
</dbReference>
<dbReference type="Pfam" id="PF01266">
    <property type="entry name" value="DAO"/>
    <property type="match status" value="1"/>
</dbReference>
<evidence type="ECO:0000256" key="5">
    <source>
        <dbReference type="ARBA" id="ARBA00022827"/>
    </source>
</evidence>
<sequence length="429" mass="47559">MASHDFDCIVIGAGIQGSFTAYHLAKKKKKTLLLEQFVLPHSRGSSHGQTRIIRKTYEEDFYVHMMEESYQLWSQLEAEAGVQLHRQAGLLVLGPEKASSFQDLKRTMEQNHLPNMILRPKEFSQHIPNMNLANGEGAIVDMSAGVLYADRALRAVQGVFQSLGGEIKDREKVVGITPGTVVTVTTGSGAYRAKSLVITAGPWANTLLSLVGLKLPLQVLKINVCYWKEKIPGTYSLASRFPSFIQLGFEGAESEIYGLPSNEYPGLMKVCYHSGSPTDPDERDRQTERKDITLLSSYIARRLPGLETVPAVVESCMYTVTASNSAPSWGKFSASSAWARCPPTTSRHSESSASRPPSCPNYNLLTNKCDSPITTMKYDEEVRLCKATHFAENNYEQSDRRSVTRFGDEMPELSSAGRHSARLCQRSHV</sequence>
<comment type="cofactor">
    <cofactor evidence="1">
        <name>FAD</name>
        <dbReference type="ChEBI" id="CHEBI:57692"/>
    </cofactor>
</comment>
<dbReference type="PANTHER" id="PTHR10961">
    <property type="entry name" value="PEROXISOMAL SARCOSINE OXIDASE"/>
    <property type="match status" value="1"/>
</dbReference>
<dbReference type="GO" id="GO:0005777">
    <property type="term" value="C:peroxisome"/>
    <property type="evidence" value="ECO:0007669"/>
    <property type="project" value="TreeGrafter"/>
</dbReference>
<dbReference type="GO" id="GO:0050660">
    <property type="term" value="F:flavin adenine dinucleotide binding"/>
    <property type="evidence" value="ECO:0007669"/>
    <property type="project" value="InterPro"/>
</dbReference>
<dbReference type="InterPro" id="IPR006076">
    <property type="entry name" value="FAD-dep_OxRdtase"/>
</dbReference>
<dbReference type="Gene3D" id="3.50.50.60">
    <property type="entry name" value="FAD/NAD(P)-binding domain"/>
    <property type="match status" value="1"/>
</dbReference>
<comment type="function">
    <text evidence="9">Metabolizes sarcosine, L-pipecolic acid and L-proline.</text>
</comment>
<accession>A0A8C9RMZ6</accession>
<evidence type="ECO:0000256" key="4">
    <source>
        <dbReference type="ARBA" id="ARBA00022630"/>
    </source>
</evidence>
<evidence type="ECO:0000313" key="16">
    <source>
        <dbReference type="Proteomes" id="UP000694397"/>
    </source>
</evidence>
<evidence type="ECO:0000256" key="10">
    <source>
        <dbReference type="ARBA" id="ARBA00066548"/>
    </source>
</evidence>
<proteinExistence type="inferred from homology"/>
<evidence type="ECO:0000256" key="6">
    <source>
        <dbReference type="ARBA" id="ARBA00023002"/>
    </source>
</evidence>
<dbReference type="GeneTree" id="ENSGT00390000011000"/>
<dbReference type="SUPFAM" id="SSF51905">
    <property type="entry name" value="FAD/NAD(P)-binding domain"/>
    <property type="match status" value="1"/>
</dbReference>
<dbReference type="InterPro" id="IPR045170">
    <property type="entry name" value="MTOX"/>
</dbReference>
<evidence type="ECO:0000256" key="3">
    <source>
        <dbReference type="ARBA" id="ARBA00012769"/>
    </source>
</evidence>
<dbReference type="PANTHER" id="PTHR10961:SF46">
    <property type="entry name" value="PEROXISOMAL SARCOSINE OXIDASE"/>
    <property type="match status" value="1"/>
</dbReference>
<evidence type="ECO:0000256" key="11">
    <source>
        <dbReference type="ARBA" id="ARBA00070200"/>
    </source>
</evidence>
<evidence type="ECO:0000256" key="9">
    <source>
        <dbReference type="ARBA" id="ARBA00055924"/>
    </source>
</evidence>
<gene>
    <name evidence="15" type="primary">PIPOX</name>
    <name evidence="15" type="synonym">pipox</name>
</gene>
<comment type="catalytic activity">
    <reaction evidence="8">
        <text>sarcosine + O2 + H2O = formaldehyde + glycine + H2O2</text>
        <dbReference type="Rhea" id="RHEA:13313"/>
        <dbReference type="ChEBI" id="CHEBI:15377"/>
        <dbReference type="ChEBI" id="CHEBI:15379"/>
        <dbReference type="ChEBI" id="CHEBI:16240"/>
        <dbReference type="ChEBI" id="CHEBI:16842"/>
        <dbReference type="ChEBI" id="CHEBI:57305"/>
        <dbReference type="ChEBI" id="CHEBI:57433"/>
        <dbReference type="EC" id="1.5.3.1"/>
    </reaction>
</comment>
<evidence type="ECO:0000256" key="12">
    <source>
        <dbReference type="ARBA" id="ARBA00082030"/>
    </source>
</evidence>
<keyword evidence="5" id="KW-0274">FAD</keyword>
<dbReference type="GO" id="GO:0033514">
    <property type="term" value="P:L-lysine catabolic process to acetyl-CoA via L-pipecolate"/>
    <property type="evidence" value="ECO:0007669"/>
    <property type="project" value="TreeGrafter"/>
</dbReference>
<organism evidence="15 16">
    <name type="scientific">Scleropages formosus</name>
    <name type="common">Asian bonytongue</name>
    <name type="synonym">Osteoglossum formosum</name>
    <dbReference type="NCBI Taxonomy" id="113540"/>
    <lineage>
        <taxon>Eukaryota</taxon>
        <taxon>Metazoa</taxon>
        <taxon>Chordata</taxon>
        <taxon>Craniata</taxon>
        <taxon>Vertebrata</taxon>
        <taxon>Euteleostomi</taxon>
        <taxon>Actinopterygii</taxon>
        <taxon>Neopterygii</taxon>
        <taxon>Teleostei</taxon>
        <taxon>Osteoglossocephala</taxon>
        <taxon>Osteoglossomorpha</taxon>
        <taxon>Osteoglossiformes</taxon>
        <taxon>Osteoglossidae</taxon>
        <taxon>Scleropages</taxon>
    </lineage>
</organism>
<dbReference type="GO" id="GO:0050031">
    <property type="term" value="F:L-pipecolate oxidase activity"/>
    <property type="evidence" value="ECO:0007669"/>
    <property type="project" value="UniProtKB-EC"/>
</dbReference>
<dbReference type="InterPro" id="IPR036188">
    <property type="entry name" value="FAD/NAD-bd_sf"/>
</dbReference>
<dbReference type="EC" id="1.5.3.7" evidence="10"/>
<dbReference type="OrthoDB" id="8910841at2759"/>
<evidence type="ECO:0000256" key="13">
    <source>
        <dbReference type="ARBA" id="ARBA00082118"/>
    </source>
</evidence>
<evidence type="ECO:0000256" key="7">
    <source>
        <dbReference type="ARBA" id="ARBA00051859"/>
    </source>
</evidence>
<reference evidence="15" key="2">
    <citation type="submission" date="2025-08" db="UniProtKB">
        <authorList>
            <consortium name="Ensembl"/>
        </authorList>
    </citation>
    <scope>IDENTIFICATION</scope>
</reference>
<keyword evidence="4" id="KW-0285">Flavoprotein</keyword>
<comment type="catalytic activity">
    <reaction evidence="7">
        <text>L-pipecolate + O2 = L-1-piperideine-6-carboxylate + H2O2 + H(+)</text>
        <dbReference type="Rhea" id="RHEA:11992"/>
        <dbReference type="ChEBI" id="CHEBI:15378"/>
        <dbReference type="ChEBI" id="CHEBI:15379"/>
        <dbReference type="ChEBI" id="CHEBI:16240"/>
        <dbReference type="ChEBI" id="CHEBI:58769"/>
        <dbReference type="ChEBI" id="CHEBI:61185"/>
        <dbReference type="EC" id="1.5.3.7"/>
    </reaction>
</comment>
<comment type="similarity">
    <text evidence="2">Belongs to the MSOX/MTOX family.</text>
</comment>
<keyword evidence="6" id="KW-0560">Oxidoreductase</keyword>